<name>A0A420IHM7_9PEZI</name>
<dbReference type="AlphaFoldDB" id="A0A420IHM7"/>
<reference evidence="1 2" key="1">
    <citation type="journal article" date="2018" name="BMC Genomics">
        <title>Comparative genome analyses reveal sequence features reflecting distinct modes of host-adaptation between dicot and monocot powdery mildew.</title>
        <authorList>
            <person name="Wu Y."/>
            <person name="Ma X."/>
            <person name="Pan Z."/>
            <person name="Kale S.D."/>
            <person name="Song Y."/>
            <person name="King H."/>
            <person name="Zhang Q."/>
            <person name="Presley C."/>
            <person name="Deng X."/>
            <person name="Wei C.I."/>
            <person name="Xiao S."/>
        </authorList>
    </citation>
    <scope>NUCLEOTIDE SEQUENCE [LARGE SCALE GENOMIC DNA]</scope>
    <source>
        <strain evidence="1">UCSC1</strain>
    </source>
</reference>
<proteinExistence type="predicted"/>
<dbReference type="Proteomes" id="UP000285405">
    <property type="component" value="Unassembled WGS sequence"/>
</dbReference>
<gene>
    <name evidence="1" type="ORF">GcC1_087028</name>
</gene>
<comment type="caution">
    <text evidence="1">The sequence shown here is derived from an EMBL/GenBank/DDBJ whole genome shotgun (WGS) entry which is preliminary data.</text>
</comment>
<evidence type="ECO:0000313" key="1">
    <source>
        <dbReference type="EMBL" id="RKF74013.1"/>
    </source>
</evidence>
<dbReference type="EMBL" id="MCBR01008709">
    <property type="protein sequence ID" value="RKF74013.1"/>
    <property type="molecule type" value="Genomic_DNA"/>
</dbReference>
<protein>
    <submittedName>
        <fullName evidence="1">Uncharacterized protein</fullName>
    </submittedName>
</protein>
<feature type="non-terminal residue" evidence="1">
    <location>
        <position position="1"/>
    </location>
</feature>
<sequence>NDIEALILDIDKLDITESSSETFYTSIDHVDSCQAQKPFRKLMDRLTHYFINHKIPKSAPEIGMTSESFLINNRYISKEWYGILIDTLPSTNSTAGVSQARAYMREFNRMTRDEVERVDFLGGENEHFRDQIEVP</sequence>
<organism evidence="1 2">
    <name type="scientific">Golovinomyces cichoracearum</name>
    <dbReference type="NCBI Taxonomy" id="62708"/>
    <lineage>
        <taxon>Eukaryota</taxon>
        <taxon>Fungi</taxon>
        <taxon>Dikarya</taxon>
        <taxon>Ascomycota</taxon>
        <taxon>Pezizomycotina</taxon>
        <taxon>Leotiomycetes</taxon>
        <taxon>Erysiphales</taxon>
        <taxon>Erysiphaceae</taxon>
        <taxon>Golovinomyces</taxon>
    </lineage>
</organism>
<evidence type="ECO:0000313" key="2">
    <source>
        <dbReference type="Proteomes" id="UP000285405"/>
    </source>
</evidence>
<accession>A0A420IHM7</accession>